<evidence type="ECO:0000313" key="4">
    <source>
        <dbReference type="Proteomes" id="UP000054921"/>
    </source>
</evidence>
<evidence type="ECO:0000313" key="5">
    <source>
        <dbReference type="Proteomes" id="UP000277577"/>
    </source>
</evidence>
<dbReference type="EMBL" id="LNXW01000013">
    <property type="protein sequence ID" value="KTC79478.1"/>
    <property type="molecule type" value="Genomic_DNA"/>
</dbReference>
<feature type="compositionally biased region" description="Basic and acidic residues" evidence="1">
    <location>
        <begin position="22"/>
        <end position="32"/>
    </location>
</feature>
<organism evidence="2 4">
    <name type="scientific">Legionella cherrii</name>
    <dbReference type="NCBI Taxonomy" id="28084"/>
    <lineage>
        <taxon>Bacteria</taxon>
        <taxon>Pseudomonadati</taxon>
        <taxon>Pseudomonadota</taxon>
        <taxon>Gammaproteobacteria</taxon>
        <taxon>Legionellales</taxon>
        <taxon>Legionellaceae</taxon>
        <taxon>Legionella</taxon>
    </lineage>
</organism>
<evidence type="ECO:0000256" key="1">
    <source>
        <dbReference type="SAM" id="MobiDB-lite"/>
    </source>
</evidence>
<evidence type="ECO:0000313" key="2">
    <source>
        <dbReference type="EMBL" id="KTC79478.1"/>
    </source>
</evidence>
<proteinExistence type="predicted"/>
<gene>
    <name evidence="2" type="ORF">Lche_1498</name>
    <name evidence="3" type="ORF">NCTC11976_02170</name>
</gene>
<name>A0A0W0S7U9_9GAMM</name>
<keyword evidence="2" id="KW-0378">Hydrolase</keyword>
<dbReference type="Proteomes" id="UP000054921">
    <property type="component" value="Unassembled WGS sequence"/>
</dbReference>
<dbReference type="GO" id="GO:0016787">
    <property type="term" value="F:hydrolase activity"/>
    <property type="evidence" value="ECO:0007669"/>
    <property type="project" value="UniProtKB-KW"/>
</dbReference>
<evidence type="ECO:0000313" key="3">
    <source>
        <dbReference type="EMBL" id="VEB37345.1"/>
    </source>
</evidence>
<reference evidence="2 4" key="1">
    <citation type="submission" date="2015-11" db="EMBL/GenBank/DDBJ databases">
        <title>Genomic analysis of 38 Legionella species identifies large and diverse effector repertoires.</title>
        <authorList>
            <person name="Burstein D."/>
            <person name="Amaro F."/>
            <person name="Zusman T."/>
            <person name="Lifshitz Z."/>
            <person name="Cohen O."/>
            <person name="Gilbert J.A."/>
            <person name="Pupko T."/>
            <person name="Shuman H.A."/>
            <person name="Segal G."/>
        </authorList>
    </citation>
    <scope>NUCLEOTIDE SEQUENCE [LARGE SCALE GENOMIC DNA]</scope>
    <source>
        <strain evidence="2 4">ORW</strain>
    </source>
</reference>
<accession>A0A0W0S7U9</accession>
<dbReference type="AlphaFoldDB" id="A0A0W0S7U9"/>
<feature type="region of interest" description="Disordered" evidence="1">
    <location>
        <begin position="1"/>
        <end position="32"/>
    </location>
</feature>
<dbReference type="OrthoDB" id="5651835at2"/>
<dbReference type="RefSeq" id="WP_028380641.1">
    <property type="nucleotide sequence ID" value="NZ_CAAAIT010000001.1"/>
</dbReference>
<keyword evidence="5" id="KW-1185">Reference proteome</keyword>
<sequence>MTRTKEELEAEKQAANKTSLEGAEKLRKEQRDKEYNAALETEQAKQRQQWAKVMDELRSKHKLKNRKEGGPETYWEEVEQLADHLINSDQNSTIDWRSNMMSLLNLLTKLNKAINISSEQVAGEGLDLVKQATRPFPVFGHLFHPNEKIYQSLKTAILHKAIRGISDIEPPVLEQKVTFKDGKVNIADLTRADDGTSLAADIQRQKEENPANKAFKKFVDIWLEEQGYLPVPHANKGVYRHHASGVLLNEDKFKELNNDPKTSFATFLKDNATLKYEEQQEAQSTPAAP</sequence>
<reference evidence="3 5" key="2">
    <citation type="submission" date="2018-12" db="EMBL/GenBank/DDBJ databases">
        <authorList>
            <consortium name="Pathogen Informatics"/>
        </authorList>
    </citation>
    <scope>NUCLEOTIDE SEQUENCE [LARGE SCALE GENOMIC DNA]</scope>
    <source>
        <strain evidence="3 5">NCTC11976</strain>
    </source>
</reference>
<protein>
    <submittedName>
        <fullName evidence="2">Membrane-associated HD superfamily hydrolase</fullName>
    </submittedName>
</protein>
<feature type="compositionally biased region" description="Basic and acidic residues" evidence="1">
    <location>
        <begin position="1"/>
        <end position="14"/>
    </location>
</feature>
<dbReference type="EMBL" id="LR134173">
    <property type="protein sequence ID" value="VEB37345.1"/>
    <property type="molecule type" value="Genomic_DNA"/>
</dbReference>
<dbReference type="Proteomes" id="UP000277577">
    <property type="component" value="Chromosome"/>
</dbReference>
<dbReference type="PATRIC" id="fig|28084.5.peg.1628"/>
<dbReference type="STRING" id="28084.Lche_1498"/>